<evidence type="ECO:0000256" key="1">
    <source>
        <dbReference type="ARBA" id="ARBA00010429"/>
    </source>
</evidence>
<keyword evidence="3 11" id="KW-0028">Amino-acid biosynthesis</keyword>
<comment type="similarity">
    <text evidence="1 11">Belongs to the nitrite and sulfite reductase 4Fe-4S domain family.</text>
</comment>
<reference evidence="15 16" key="1">
    <citation type="submission" date="2024-08" db="EMBL/GenBank/DDBJ databases">
        <title>Whole-genome sequencing of halo(alkali)philic microorganisms from hypersaline lakes.</title>
        <authorList>
            <person name="Sorokin D.Y."/>
            <person name="Merkel A.Y."/>
            <person name="Messina E."/>
            <person name="Yakimov M."/>
        </authorList>
    </citation>
    <scope>NUCLEOTIDE SEQUENCE [LARGE SCALE GENOMIC DNA]</scope>
    <source>
        <strain evidence="15 16">Cl-TMA</strain>
    </source>
</reference>
<keyword evidence="6 11" id="KW-0521">NADP</keyword>
<dbReference type="InterPro" id="IPR045854">
    <property type="entry name" value="NO2/SO3_Rdtase_4Fe4S_sf"/>
</dbReference>
<feature type="binding site" evidence="11">
    <location>
        <position position="480"/>
    </location>
    <ligand>
        <name>[4Fe-4S] cluster</name>
        <dbReference type="ChEBI" id="CHEBI:49883"/>
    </ligand>
</feature>
<dbReference type="NCBIfam" id="NF010029">
    <property type="entry name" value="PRK13504.1"/>
    <property type="match status" value="1"/>
</dbReference>
<comment type="subunit">
    <text evidence="11">Alpha(8)-beta(8). The alpha component is a flavoprotein, the beta component is a hemoprotein.</text>
</comment>
<evidence type="ECO:0000256" key="2">
    <source>
        <dbReference type="ARBA" id="ARBA00022485"/>
    </source>
</evidence>
<feature type="domain" description="Nitrite/Sulfite reductase ferredoxin-like" evidence="14">
    <location>
        <begin position="74"/>
        <end position="133"/>
    </location>
</feature>
<feature type="binding site" description="axial binding residue" evidence="11">
    <location>
        <position position="484"/>
    </location>
    <ligand>
        <name>siroheme</name>
        <dbReference type="ChEBI" id="CHEBI:60052"/>
    </ligand>
    <ligandPart>
        <name>Fe</name>
        <dbReference type="ChEBI" id="CHEBI:18248"/>
    </ligandPart>
</feature>
<feature type="domain" description="Nitrite/sulphite reductase 4Fe-4S" evidence="13">
    <location>
        <begin position="169"/>
        <end position="327"/>
    </location>
</feature>
<organism evidence="15 16">
    <name type="scientific">Thiohalorhabdus methylotrophus</name>
    <dbReference type="NCBI Taxonomy" id="3242694"/>
    <lineage>
        <taxon>Bacteria</taxon>
        <taxon>Pseudomonadati</taxon>
        <taxon>Pseudomonadota</taxon>
        <taxon>Gammaproteobacteria</taxon>
        <taxon>Thiohalorhabdales</taxon>
        <taxon>Thiohalorhabdaceae</taxon>
        <taxon>Thiohalorhabdus</taxon>
    </lineage>
</organism>
<evidence type="ECO:0000256" key="12">
    <source>
        <dbReference type="SAM" id="MobiDB-lite"/>
    </source>
</evidence>
<keyword evidence="5 11" id="KW-0479">Metal-binding</keyword>
<evidence type="ECO:0000313" key="15">
    <source>
        <dbReference type="EMBL" id="MFA9460930.1"/>
    </source>
</evidence>
<dbReference type="PANTHER" id="PTHR11493:SF47">
    <property type="entry name" value="SULFITE REDUCTASE [NADPH] SUBUNIT BETA"/>
    <property type="match status" value="1"/>
</dbReference>
<evidence type="ECO:0000259" key="13">
    <source>
        <dbReference type="Pfam" id="PF01077"/>
    </source>
</evidence>
<dbReference type="EC" id="1.8.1.2" evidence="11"/>
<dbReference type="InterPro" id="IPR045169">
    <property type="entry name" value="NO2/SO3_Rdtase_4Fe4S_prot"/>
</dbReference>
<dbReference type="SUPFAM" id="SSF56014">
    <property type="entry name" value="Nitrite and sulphite reductase 4Fe-4S domain-like"/>
    <property type="match status" value="2"/>
</dbReference>
<dbReference type="PRINTS" id="PR00397">
    <property type="entry name" value="SIROHAEM"/>
</dbReference>
<dbReference type="NCBIfam" id="TIGR02041">
    <property type="entry name" value="CysI"/>
    <property type="match status" value="1"/>
</dbReference>
<keyword evidence="4 11" id="KW-0349">Heme</keyword>
<evidence type="ECO:0000256" key="9">
    <source>
        <dbReference type="ARBA" id="ARBA00023014"/>
    </source>
</evidence>
<evidence type="ECO:0000256" key="8">
    <source>
        <dbReference type="ARBA" id="ARBA00023004"/>
    </source>
</evidence>
<protein>
    <recommendedName>
        <fullName evidence="11">Sulfite reductase [NADPH] hemoprotein beta-component</fullName>
        <shortName evidence="11">SiR-HP</shortName>
        <shortName evidence="11">SiRHP</shortName>
        <ecNumber evidence="11">1.8.1.2</ecNumber>
    </recommendedName>
</protein>
<keyword evidence="10 11" id="KW-0198">Cysteine biosynthesis</keyword>
<dbReference type="Proteomes" id="UP001575181">
    <property type="component" value="Unassembled WGS sequence"/>
</dbReference>
<proteinExistence type="inferred from homology"/>
<dbReference type="Gene3D" id="3.30.413.10">
    <property type="entry name" value="Sulfite Reductase Hemoprotein, domain 1"/>
    <property type="match status" value="2"/>
</dbReference>
<gene>
    <name evidence="11 15" type="primary">cysI</name>
    <name evidence="15" type="ORF">ACERLL_08840</name>
</gene>
<evidence type="ECO:0000256" key="4">
    <source>
        <dbReference type="ARBA" id="ARBA00022617"/>
    </source>
</evidence>
<evidence type="ECO:0000256" key="5">
    <source>
        <dbReference type="ARBA" id="ARBA00022723"/>
    </source>
</evidence>
<evidence type="ECO:0000313" key="16">
    <source>
        <dbReference type="Proteomes" id="UP001575181"/>
    </source>
</evidence>
<feature type="domain" description="Nitrite/Sulfite reductase ferredoxin-like" evidence="14">
    <location>
        <begin position="347"/>
        <end position="415"/>
    </location>
</feature>
<dbReference type="RefSeq" id="WP_373655713.1">
    <property type="nucleotide sequence ID" value="NZ_JBGUAW010000005.1"/>
</dbReference>
<evidence type="ECO:0000256" key="6">
    <source>
        <dbReference type="ARBA" id="ARBA00022857"/>
    </source>
</evidence>
<comment type="function">
    <text evidence="11">Component of the sulfite reductase complex that catalyzes the 6-electron reduction of sulfite to sulfide. This is one of several activities required for the biosynthesis of L-cysteine from sulfate.</text>
</comment>
<dbReference type="InterPro" id="IPR006066">
    <property type="entry name" value="NO2/SO3_Rdtase_FeS/sirohaem_BS"/>
</dbReference>
<evidence type="ECO:0000256" key="11">
    <source>
        <dbReference type="HAMAP-Rule" id="MF_01540"/>
    </source>
</evidence>
<name>A0ABV4TUC3_9GAMM</name>
<evidence type="ECO:0000256" key="10">
    <source>
        <dbReference type="ARBA" id="ARBA00023192"/>
    </source>
</evidence>
<keyword evidence="2 11" id="KW-0004">4Fe-4S</keyword>
<comment type="caution">
    <text evidence="15">The sequence shown here is derived from an EMBL/GenBank/DDBJ whole genome shotgun (WGS) entry which is preliminary data.</text>
</comment>
<feature type="binding site" evidence="11">
    <location>
        <position position="484"/>
    </location>
    <ligand>
        <name>[4Fe-4S] cluster</name>
        <dbReference type="ChEBI" id="CHEBI:49883"/>
    </ligand>
</feature>
<feature type="binding site" evidence="11">
    <location>
        <position position="441"/>
    </location>
    <ligand>
        <name>[4Fe-4S] cluster</name>
        <dbReference type="ChEBI" id="CHEBI:49883"/>
    </ligand>
</feature>
<feature type="binding site" evidence="11">
    <location>
        <position position="435"/>
    </location>
    <ligand>
        <name>[4Fe-4S] cluster</name>
        <dbReference type="ChEBI" id="CHEBI:49883"/>
    </ligand>
</feature>
<keyword evidence="9 11" id="KW-0411">Iron-sulfur</keyword>
<evidence type="ECO:0000256" key="3">
    <source>
        <dbReference type="ARBA" id="ARBA00022605"/>
    </source>
</evidence>
<accession>A0ABV4TUC3</accession>
<dbReference type="GO" id="GO:0004783">
    <property type="term" value="F:sulfite reductase (NADPH) activity"/>
    <property type="evidence" value="ECO:0007669"/>
    <property type="project" value="UniProtKB-EC"/>
</dbReference>
<keyword evidence="8 11" id="KW-0408">Iron</keyword>
<dbReference type="InterPro" id="IPR011786">
    <property type="entry name" value="CysI"/>
</dbReference>
<comment type="pathway">
    <text evidence="11">Sulfur metabolism; hydrogen sulfide biosynthesis; hydrogen sulfide from sulfite (NADPH route): step 1/1.</text>
</comment>
<evidence type="ECO:0000256" key="7">
    <source>
        <dbReference type="ARBA" id="ARBA00023002"/>
    </source>
</evidence>
<dbReference type="HAMAP" id="MF_01540">
    <property type="entry name" value="CysI"/>
    <property type="match status" value="1"/>
</dbReference>
<dbReference type="PANTHER" id="PTHR11493">
    <property type="entry name" value="SULFITE REDUCTASE [NADPH] SUBUNIT BETA-RELATED"/>
    <property type="match status" value="1"/>
</dbReference>
<dbReference type="SUPFAM" id="SSF55124">
    <property type="entry name" value="Nitrite/Sulfite reductase N-terminal domain-like"/>
    <property type="match status" value="2"/>
</dbReference>
<sequence>MRDEKPSTEGLHPNERLKADSDYLRGTIEQGLADPITGAIAESDTQLLKFHGSYMQDDRDLRDERRRQKLEPAYSFMIRVRMPGGVCTPEQWLALDRLASQYANGTLRLTTRQTFQFHGILKGDLKPTIQGINASLLDTIAACGDVNRNVMCHPNPDRSEIHRQTYDWARRISEHLLPNTRAYHEIWLDGERVAGTPGTDSEPLYGPTYLPRKFKIAMAVPPSNDVDVYAHDLGFIAIVEDGELRGFNVTVGGGMGMTHGEPATFPRLADVLGFCAPERAVEVAEQVLAVQRDNGDRVDRKHARLKYTIEDMGPAAFREAVEARLGWALEQARPFHFEDNDDRYGWHQGEDGNWHATLFIENGRIKDSADYPLMTGLREVARNLSGEIRLTPNQNVILSNIPDAERPLVEDLLREHGLDRALGGHSGMRLGSMACVAFPTCGLAMAESERYLPELIGALEATLEEVGLREDTIRVRMTGCPNGCARPYLGEIGLVGKALGRYNLYLGAGYAGQRLNRLYRENITTDQILEEVPPIIRHYAEEREPGEPFGDFVIRKEYVREVKAGRAFHD</sequence>
<comment type="cofactor">
    <cofactor evidence="11">
        <name>[4Fe-4S] cluster</name>
        <dbReference type="ChEBI" id="CHEBI:49883"/>
    </cofactor>
    <text evidence="11">Binds 1 [4Fe-4S] cluster per subunit.</text>
</comment>
<comment type="catalytic activity">
    <reaction evidence="11">
        <text>hydrogen sulfide + 3 NADP(+) + 3 H2O = sulfite + 3 NADPH + 4 H(+)</text>
        <dbReference type="Rhea" id="RHEA:13801"/>
        <dbReference type="ChEBI" id="CHEBI:15377"/>
        <dbReference type="ChEBI" id="CHEBI:15378"/>
        <dbReference type="ChEBI" id="CHEBI:17359"/>
        <dbReference type="ChEBI" id="CHEBI:29919"/>
        <dbReference type="ChEBI" id="CHEBI:57783"/>
        <dbReference type="ChEBI" id="CHEBI:58349"/>
        <dbReference type="EC" id="1.8.1.2"/>
    </reaction>
</comment>
<dbReference type="EMBL" id="JBGUAW010000005">
    <property type="protein sequence ID" value="MFA9460930.1"/>
    <property type="molecule type" value="Genomic_DNA"/>
</dbReference>
<feature type="region of interest" description="Disordered" evidence="12">
    <location>
        <begin position="1"/>
        <end position="20"/>
    </location>
</feature>
<dbReference type="InterPro" id="IPR005117">
    <property type="entry name" value="NiRdtase/SiRdtase_haem-b_fer"/>
</dbReference>
<comment type="cofactor">
    <cofactor evidence="11">
        <name>siroheme</name>
        <dbReference type="ChEBI" id="CHEBI:60052"/>
    </cofactor>
    <text evidence="11">Binds 1 siroheme per subunit.</text>
</comment>
<dbReference type="Pfam" id="PF03460">
    <property type="entry name" value="NIR_SIR_ferr"/>
    <property type="match status" value="2"/>
</dbReference>
<keyword evidence="16" id="KW-1185">Reference proteome</keyword>
<dbReference type="InterPro" id="IPR036136">
    <property type="entry name" value="Nit/Sulf_reduc_fer-like_dom_sf"/>
</dbReference>
<dbReference type="InterPro" id="IPR006067">
    <property type="entry name" value="NO2/SO3_Rdtase_4Fe4S_dom"/>
</dbReference>
<dbReference type="PROSITE" id="PS00365">
    <property type="entry name" value="NIR_SIR"/>
    <property type="match status" value="1"/>
</dbReference>
<keyword evidence="7 11" id="KW-0560">Oxidoreductase</keyword>
<dbReference type="Pfam" id="PF01077">
    <property type="entry name" value="NIR_SIR"/>
    <property type="match status" value="1"/>
</dbReference>
<evidence type="ECO:0000259" key="14">
    <source>
        <dbReference type="Pfam" id="PF03460"/>
    </source>
</evidence>